<gene>
    <name evidence="2" type="ORF">CYLTODRAFT_345337</name>
</gene>
<keyword evidence="3" id="KW-1185">Reference proteome</keyword>
<accession>A0A0D7BMG5</accession>
<sequence>MAACSTSNDRLDPATLKFKSDCDDKTFCSAPTNGTCFPRTCRRDEYPFGYSAEDTIPALCSPGLFCPDEGSGCRPLISPGGTCQRHRDEQCAPAPDGSSQVACILSVCSYTNATLSQPCIVENTTYSDFFAGHRYQTVYLGDNCARPNFFCSPTTHLCESTMDVGKSCTFDSQCRTRTCEHGICTLPPETPLTLQTWQMAITICCMIGVLVATIVMLVLLHRKQRMRQFKELRGYQDEQLHLRDSVLALHSAAATTHPSKQL</sequence>
<dbReference type="OrthoDB" id="195231at2759"/>
<dbReference type="Proteomes" id="UP000054007">
    <property type="component" value="Unassembled WGS sequence"/>
</dbReference>
<keyword evidence="1" id="KW-1133">Transmembrane helix</keyword>
<organism evidence="2 3">
    <name type="scientific">Cylindrobasidium torrendii FP15055 ss-10</name>
    <dbReference type="NCBI Taxonomy" id="1314674"/>
    <lineage>
        <taxon>Eukaryota</taxon>
        <taxon>Fungi</taxon>
        <taxon>Dikarya</taxon>
        <taxon>Basidiomycota</taxon>
        <taxon>Agaricomycotina</taxon>
        <taxon>Agaricomycetes</taxon>
        <taxon>Agaricomycetidae</taxon>
        <taxon>Agaricales</taxon>
        <taxon>Marasmiineae</taxon>
        <taxon>Physalacriaceae</taxon>
        <taxon>Cylindrobasidium</taxon>
    </lineage>
</organism>
<reference evidence="2 3" key="1">
    <citation type="journal article" date="2015" name="Fungal Genet. Biol.">
        <title>Evolution of novel wood decay mechanisms in Agaricales revealed by the genome sequences of Fistulina hepatica and Cylindrobasidium torrendii.</title>
        <authorList>
            <person name="Floudas D."/>
            <person name="Held B.W."/>
            <person name="Riley R."/>
            <person name="Nagy L.G."/>
            <person name="Koehler G."/>
            <person name="Ransdell A.S."/>
            <person name="Younus H."/>
            <person name="Chow J."/>
            <person name="Chiniquy J."/>
            <person name="Lipzen A."/>
            <person name="Tritt A."/>
            <person name="Sun H."/>
            <person name="Haridas S."/>
            <person name="LaButti K."/>
            <person name="Ohm R.A."/>
            <person name="Kues U."/>
            <person name="Blanchette R.A."/>
            <person name="Grigoriev I.V."/>
            <person name="Minto R.E."/>
            <person name="Hibbett D.S."/>
        </authorList>
    </citation>
    <scope>NUCLEOTIDE SEQUENCE [LARGE SCALE GENOMIC DNA]</scope>
    <source>
        <strain evidence="2 3">FP15055 ss-10</strain>
    </source>
</reference>
<evidence type="ECO:0000313" key="2">
    <source>
        <dbReference type="EMBL" id="KIY71733.1"/>
    </source>
</evidence>
<keyword evidence="1" id="KW-0472">Membrane</keyword>
<proteinExistence type="predicted"/>
<name>A0A0D7BMG5_9AGAR</name>
<dbReference type="STRING" id="1314674.A0A0D7BMG5"/>
<protein>
    <submittedName>
        <fullName evidence="2">Uncharacterized protein</fullName>
    </submittedName>
</protein>
<evidence type="ECO:0000313" key="3">
    <source>
        <dbReference type="Proteomes" id="UP000054007"/>
    </source>
</evidence>
<feature type="transmembrane region" description="Helical" evidence="1">
    <location>
        <begin position="197"/>
        <end position="220"/>
    </location>
</feature>
<dbReference type="AlphaFoldDB" id="A0A0D7BMG5"/>
<evidence type="ECO:0000256" key="1">
    <source>
        <dbReference type="SAM" id="Phobius"/>
    </source>
</evidence>
<dbReference type="EMBL" id="KN880451">
    <property type="protein sequence ID" value="KIY71733.1"/>
    <property type="molecule type" value="Genomic_DNA"/>
</dbReference>
<keyword evidence="1" id="KW-0812">Transmembrane</keyword>